<proteinExistence type="predicted"/>
<keyword evidence="7" id="KW-1185">Reference proteome</keyword>
<dbReference type="PROSITE" id="PS00138">
    <property type="entry name" value="SUBTILASE_SER"/>
    <property type="match status" value="1"/>
</dbReference>
<dbReference type="Proteomes" id="UP000199126">
    <property type="component" value="Unassembled WGS sequence"/>
</dbReference>
<evidence type="ECO:0000256" key="2">
    <source>
        <dbReference type="ARBA" id="ARBA00022801"/>
    </source>
</evidence>
<keyword evidence="1" id="KW-0645">Protease</keyword>
<organism evidence="6 7">
    <name type="scientific">Halogranum amylolyticum</name>
    <dbReference type="NCBI Taxonomy" id="660520"/>
    <lineage>
        <taxon>Archaea</taxon>
        <taxon>Methanobacteriati</taxon>
        <taxon>Methanobacteriota</taxon>
        <taxon>Stenosarchaea group</taxon>
        <taxon>Halobacteria</taxon>
        <taxon>Halobacteriales</taxon>
        <taxon>Haloferacaceae</taxon>
    </lineage>
</organism>
<accession>A0A1H8TGN9</accession>
<feature type="compositionally biased region" description="Polar residues" evidence="4">
    <location>
        <begin position="172"/>
        <end position="181"/>
    </location>
</feature>
<dbReference type="AlphaFoldDB" id="A0A1H8TGN9"/>
<dbReference type="GO" id="GO:0004252">
    <property type="term" value="F:serine-type endopeptidase activity"/>
    <property type="evidence" value="ECO:0007669"/>
    <property type="project" value="InterPro"/>
</dbReference>
<dbReference type="InterPro" id="IPR000209">
    <property type="entry name" value="Peptidase_S8/S53_dom"/>
</dbReference>
<evidence type="ECO:0000259" key="5">
    <source>
        <dbReference type="Pfam" id="PF00082"/>
    </source>
</evidence>
<evidence type="ECO:0000313" key="7">
    <source>
        <dbReference type="Proteomes" id="UP000199126"/>
    </source>
</evidence>
<protein>
    <submittedName>
        <fullName evidence="6">Subtilase family protein</fullName>
    </submittedName>
</protein>
<evidence type="ECO:0000256" key="3">
    <source>
        <dbReference type="ARBA" id="ARBA00022825"/>
    </source>
</evidence>
<sequence>MGSLAALKFGTTSAVARSTKYVPVPYRKQSTRLRSLESDVFLTHVSELPTVQTRISRYNRSRDTRSVLSPQLRERLERNSAGTLDLTVSTTGERTSVATRGQFGREIHGWRPTTEEVTTLATSGDIIHVPTVSSTKVGLSSVSVSDVAKIASLDFVLEIGHDPEIRPAVNESAGSSPQPKSRPTPADLRSSRHMDFDSVVCDLTPRTQIGIVGGGYTGETDWRTPWAESIGIDSDKATDFIGDDWTTGTTHGTTVTDTIANMLADGSHHSNLFVPLQVYEPDYGLVKGSVMRKAIEYALVNDIAVLNISVETAEHERRCPGTVCEELCAYTTAGYLAVVAAGNDARETQVCHPATSHFSLTVGGYARQCTGGYHRHANSNYGQITYADESSNTVFCPWCYQAAGTDEFQPNVYACYRFSTDAGTSIGGTSFSAPIVAAAGAIRHEVRGVDPFDDKLVDFESMNEKQICDADASRHGDVLHVPSLI</sequence>
<dbReference type="Gene3D" id="3.40.50.200">
    <property type="entry name" value="Peptidase S8/S53 domain"/>
    <property type="match status" value="1"/>
</dbReference>
<dbReference type="GO" id="GO:0006508">
    <property type="term" value="P:proteolysis"/>
    <property type="evidence" value="ECO:0007669"/>
    <property type="project" value="UniProtKB-KW"/>
</dbReference>
<dbReference type="EMBL" id="FODV01000007">
    <property type="protein sequence ID" value="SEO90289.1"/>
    <property type="molecule type" value="Genomic_DNA"/>
</dbReference>
<feature type="region of interest" description="Disordered" evidence="4">
    <location>
        <begin position="166"/>
        <end position="191"/>
    </location>
</feature>
<reference evidence="7" key="1">
    <citation type="submission" date="2016-10" db="EMBL/GenBank/DDBJ databases">
        <authorList>
            <person name="Varghese N."/>
            <person name="Submissions S."/>
        </authorList>
    </citation>
    <scope>NUCLEOTIDE SEQUENCE [LARGE SCALE GENOMIC DNA]</scope>
    <source>
        <strain evidence="7">CGMCC 1.10121</strain>
    </source>
</reference>
<dbReference type="InterPro" id="IPR036852">
    <property type="entry name" value="Peptidase_S8/S53_dom_sf"/>
</dbReference>
<evidence type="ECO:0000313" key="6">
    <source>
        <dbReference type="EMBL" id="SEO90289.1"/>
    </source>
</evidence>
<dbReference type="Pfam" id="PF00082">
    <property type="entry name" value="Peptidase_S8"/>
    <property type="match status" value="1"/>
</dbReference>
<gene>
    <name evidence="6" type="ORF">SAMN04487948_10747</name>
</gene>
<dbReference type="SUPFAM" id="SSF52743">
    <property type="entry name" value="Subtilisin-like"/>
    <property type="match status" value="1"/>
</dbReference>
<name>A0A1H8TGN9_9EURY</name>
<keyword evidence="2" id="KW-0378">Hydrolase</keyword>
<keyword evidence="3" id="KW-0720">Serine protease</keyword>
<dbReference type="CDD" id="cd00306">
    <property type="entry name" value="Peptidases_S8_S53"/>
    <property type="match status" value="1"/>
</dbReference>
<evidence type="ECO:0000256" key="1">
    <source>
        <dbReference type="ARBA" id="ARBA00022670"/>
    </source>
</evidence>
<evidence type="ECO:0000256" key="4">
    <source>
        <dbReference type="SAM" id="MobiDB-lite"/>
    </source>
</evidence>
<feature type="domain" description="Peptidase S8/S53" evidence="5">
    <location>
        <begin position="244"/>
        <end position="442"/>
    </location>
</feature>
<dbReference type="InterPro" id="IPR023828">
    <property type="entry name" value="Peptidase_S8_Ser-AS"/>
</dbReference>